<dbReference type="RefSeq" id="WP_139294785.1">
    <property type="nucleotide sequence ID" value="NZ_FOLF01000001.1"/>
</dbReference>
<dbReference type="AlphaFoldDB" id="A0A1M7I6Y2"/>
<organism evidence="1 2">
    <name type="scientific">Xylanibacter ruminicola</name>
    <name type="common">Prevotella ruminicola</name>
    <dbReference type="NCBI Taxonomy" id="839"/>
    <lineage>
        <taxon>Bacteria</taxon>
        <taxon>Pseudomonadati</taxon>
        <taxon>Bacteroidota</taxon>
        <taxon>Bacteroidia</taxon>
        <taxon>Bacteroidales</taxon>
        <taxon>Prevotellaceae</taxon>
        <taxon>Xylanibacter</taxon>
    </lineage>
</organism>
<reference evidence="1 2" key="1">
    <citation type="submission" date="2016-11" db="EMBL/GenBank/DDBJ databases">
        <authorList>
            <person name="Jaros S."/>
            <person name="Januszkiewicz K."/>
            <person name="Wedrychowicz H."/>
        </authorList>
    </citation>
    <scope>NUCLEOTIDE SEQUENCE [LARGE SCALE GENOMIC DNA]</scope>
    <source>
        <strain evidence="1 2">BPI-34</strain>
    </source>
</reference>
<evidence type="ECO:0000313" key="1">
    <source>
        <dbReference type="EMBL" id="SHM36556.1"/>
    </source>
</evidence>
<proteinExistence type="predicted"/>
<dbReference type="Proteomes" id="UP000184280">
    <property type="component" value="Unassembled WGS sequence"/>
</dbReference>
<protein>
    <submittedName>
        <fullName evidence="1">Uncharacterized protein</fullName>
    </submittedName>
</protein>
<accession>A0A1M7I6Y2</accession>
<sequence length="99" mass="11134">MNRKTIITILLAIVAKAGQAQTPKDSCSIPKDSLCQERIANSDTVNCPLDKLFLLKANVTNKEESKRNLPKKALPKNDIYREKFMNLQLINIIGSHLSR</sequence>
<dbReference type="OrthoDB" id="10014296at2"/>
<name>A0A1M7I6Y2_XYLRU</name>
<evidence type="ECO:0000313" key="2">
    <source>
        <dbReference type="Proteomes" id="UP000184280"/>
    </source>
</evidence>
<dbReference type="EMBL" id="FRCJ01000003">
    <property type="protein sequence ID" value="SHM36556.1"/>
    <property type="molecule type" value="Genomic_DNA"/>
</dbReference>
<gene>
    <name evidence="1" type="ORF">SAMN04488494_1801</name>
</gene>